<dbReference type="STRING" id="97972.A0A2V1DGB0"/>
<proteinExistence type="predicted"/>
<organism evidence="1 2">
    <name type="scientific">Periconia macrospinosa</name>
    <dbReference type="NCBI Taxonomy" id="97972"/>
    <lineage>
        <taxon>Eukaryota</taxon>
        <taxon>Fungi</taxon>
        <taxon>Dikarya</taxon>
        <taxon>Ascomycota</taxon>
        <taxon>Pezizomycotina</taxon>
        <taxon>Dothideomycetes</taxon>
        <taxon>Pleosporomycetidae</taxon>
        <taxon>Pleosporales</taxon>
        <taxon>Massarineae</taxon>
        <taxon>Periconiaceae</taxon>
        <taxon>Periconia</taxon>
    </lineage>
</organism>
<dbReference type="AlphaFoldDB" id="A0A2V1DGB0"/>
<reference evidence="1 2" key="1">
    <citation type="journal article" date="2018" name="Sci. Rep.">
        <title>Comparative genomics provides insights into the lifestyle and reveals functional heterogeneity of dark septate endophytic fungi.</title>
        <authorList>
            <person name="Knapp D.G."/>
            <person name="Nemeth J.B."/>
            <person name="Barry K."/>
            <person name="Hainaut M."/>
            <person name="Henrissat B."/>
            <person name="Johnson J."/>
            <person name="Kuo A."/>
            <person name="Lim J.H.P."/>
            <person name="Lipzen A."/>
            <person name="Nolan M."/>
            <person name="Ohm R.A."/>
            <person name="Tamas L."/>
            <person name="Grigoriev I.V."/>
            <person name="Spatafora J.W."/>
            <person name="Nagy L.G."/>
            <person name="Kovacs G.M."/>
        </authorList>
    </citation>
    <scope>NUCLEOTIDE SEQUENCE [LARGE SCALE GENOMIC DNA]</scope>
    <source>
        <strain evidence="1 2">DSE2036</strain>
    </source>
</reference>
<accession>A0A2V1DGB0</accession>
<sequence>MPTWIVHGFRWPRRAIRIHIILQNLEDCAPGYIMAPDTIAELQAHFETLYPDQMKHLPNLRFLEQYDPDDETTCDQPYAYVCEQAHEIKLGVDLDEYKGSGIPRETWNALLSLRNEIAPGEKIGWYVVVNGDVERWVPPADDDDEEAEGALFSPIGTESSQATLTDIQEYRARLEGIDGDAKKTGFKKWLGKVKKARSVRDLRSDLALRPISNDYQAPTSPRRQ</sequence>
<gene>
    <name evidence="1" type="ORF">DM02DRAFT_568293</name>
</gene>
<protein>
    <submittedName>
        <fullName evidence="1">Uncharacterized protein</fullName>
    </submittedName>
</protein>
<dbReference type="Proteomes" id="UP000244855">
    <property type="component" value="Unassembled WGS sequence"/>
</dbReference>
<evidence type="ECO:0000313" key="2">
    <source>
        <dbReference type="Proteomes" id="UP000244855"/>
    </source>
</evidence>
<keyword evidence="2" id="KW-1185">Reference proteome</keyword>
<evidence type="ECO:0000313" key="1">
    <source>
        <dbReference type="EMBL" id="PVH97187.1"/>
    </source>
</evidence>
<dbReference type="OrthoDB" id="371463at2759"/>
<dbReference type="EMBL" id="KZ805443">
    <property type="protein sequence ID" value="PVH97187.1"/>
    <property type="molecule type" value="Genomic_DNA"/>
</dbReference>
<name>A0A2V1DGB0_9PLEO</name>